<dbReference type="Gene3D" id="3.30.420.10">
    <property type="entry name" value="Ribonuclease H-like superfamily/Ribonuclease H"/>
    <property type="match status" value="1"/>
</dbReference>
<name>A0A182KFS2_9DIPT</name>
<proteinExistence type="predicted"/>
<reference evidence="1" key="2">
    <citation type="submission" date="2020-05" db="UniProtKB">
        <authorList>
            <consortium name="EnsemblMetazoa"/>
        </authorList>
    </citation>
    <scope>IDENTIFICATION</scope>
    <source>
        <strain evidence="1">ACHKN1017</strain>
    </source>
</reference>
<dbReference type="STRING" id="43041.A0A182KFS2"/>
<dbReference type="InterPro" id="IPR036397">
    <property type="entry name" value="RNaseH_sf"/>
</dbReference>
<dbReference type="PANTHER" id="PTHR47331:SF1">
    <property type="entry name" value="GAG-LIKE PROTEIN"/>
    <property type="match status" value="1"/>
</dbReference>
<protein>
    <recommendedName>
        <fullName evidence="3">Integrase catalytic domain-containing protein</fullName>
    </recommendedName>
</protein>
<sequence length="97" mass="10532">MQREQRASGTTFDGAVHLEVAASLNTASCILAVKRFVARRGTPLEMISDRGTNFVGASRELEEAIQEVDHDAMMTAFCGPQMKWTFNSPAAPHFGGC</sequence>
<evidence type="ECO:0000313" key="1">
    <source>
        <dbReference type="EnsemblMetazoa" id="ACHR009610-PA"/>
    </source>
</evidence>
<dbReference type="GO" id="GO:0003676">
    <property type="term" value="F:nucleic acid binding"/>
    <property type="evidence" value="ECO:0007669"/>
    <property type="project" value="InterPro"/>
</dbReference>
<reference evidence="2" key="1">
    <citation type="submission" date="2013-03" db="EMBL/GenBank/DDBJ databases">
        <title>The Genome Sequence of Anopheles christyi ACHKN1017.</title>
        <authorList>
            <consortium name="The Broad Institute Genomics Platform"/>
            <person name="Neafsey D.E."/>
            <person name="Besansky N."/>
            <person name="Walker B."/>
            <person name="Young S.K."/>
            <person name="Zeng Q."/>
            <person name="Gargeya S."/>
            <person name="Fitzgerald M."/>
            <person name="Haas B."/>
            <person name="Abouelleil A."/>
            <person name="Allen A.W."/>
            <person name="Alvarado L."/>
            <person name="Arachchi H.M."/>
            <person name="Berlin A.M."/>
            <person name="Chapman S.B."/>
            <person name="Gainer-Dewar J."/>
            <person name="Goldberg J."/>
            <person name="Griggs A."/>
            <person name="Gujja S."/>
            <person name="Hansen M."/>
            <person name="Howarth C."/>
            <person name="Imamovic A."/>
            <person name="Ireland A."/>
            <person name="Larimer J."/>
            <person name="McCowan C."/>
            <person name="Murphy C."/>
            <person name="Pearson M."/>
            <person name="Poon T.W."/>
            <person name="Priest M."/>
            <person name="Roberts A."/>
            <person name="Saif S."/>
            <person name="Shea T."/>
            <person name="Sisk P."/>
            <person name="Sykes S."/>
            <person name="Wortman J."/>
            <person name="Nusbaum C."/>
            <person name="Birren B."/>
        </authorList>
    </citation>
    <scope>NUCLEOTIDE SEQUENCE [LARGE SCALE GENOMIC DNA]</scope>
    <source>
        <strain evidence="2">ACHKN1017</strain>
    </source>
</reference>
<dbReference type="Proteomes" id="UP000075881">
    <property type="component" value="Unassembled WGS sequence"/>
</dbReference>
<evidence type="ECO:0000313" key="2">
    <source>
        <dbReference type="Proteomes" id="UP000075881"/>
    </source>
</evidence>
<dbReference type="InterPro" id="IPR012337">
    <property type="entry name" value="RNaseH-like_sf"/>
</dbReference>
<keyword evidence="2" id="KW-1185">Reference proteome</keyword>
<dbReference type="SUPFAM" id="SSF53098">
    <property type="entry name" value="Ribonuclease H-like"/>
    <property type="match status" value="1"/>
</dbReference>
<evidence type="ECO:0008006" key="3">
    <source>
        <dbReference type="Google" id="ProtNLM"/>
    </source>
</evidence>
<dbReference type="EnsemblMetazoa" id="ACHR009610-RA">
    <property type="protein sequence ID" value="ACHR009610-PA"/>
    <property type="gene ID" value="ACHR009610"/>
</dbReference>
<dbReference type="PANTHER" id="PTHR47331">
    <property type="entry name" value="PHD-TYPE DOMAIN-CONTAINING PROTEIN"/>
    <property type="match status" value="1"/>
</dbReference>
<dbReference type="AlphaFoldDB" id="A0A182KFS2"/>
<accession>A0A182KFS2</accession>
<dbReference type="VEuPathDB" id="VectorBase:ACHR009610"/>
<organism evidence="1 2">
    <name type="scientific">Anopheles christyi</name>
    <dbReference type="NCBI Taxonomy" id="43041"/>
    <lineage>
        <taxon>Eukaryota</taxon>
        <taxon>Metazoa</taxon>
        <taxon>Ecdysozoa</taxon>
        <taxon>Arthropoda</taxon>
        <taxon>Hexapoda</taxon>
        <taxon>Insecta</taxon>
        <taxon>Pterygota</taxon>
        <taxon>Neoptera</taxon>
        <taxon>Endopterygota</taxon>
        <taxon>Diptera</taxon>
        <taxon>Nematocera</taxon>
        <taxon>Culicoidea</taxon>
        <taxon>Culicidae</taxon>
        <taxon>Anophelinae</taxon>
        <taxon>Anopheles</taxon>
    </lineage>
</organism>